<dbReference type="Proteomes" id="UP000002366">
    <property type="component" value="Chromosome"/>
</dbReference>
<evidence type="ECO:0000256" key="1">
    <source>
        <dbReference type="SAM" id="Coils"/>
    </source>
</evidence>
<evidence type="ECO:0000313" key="3">
    <source>
        <dbReference type="Proteomes" id="UP000002366"/>
    </source>
</evidence>
<feature type="coiled-coil region" evidence="1">
    <location>
        <begin position="37"/>
        <end position="93"/>
    </location>
</feature>
<accession>D5EF89</accession>
<dbReference type="AlphaFoldDB" id="D5EF89"/>
<proteinExistence type="predicted"/>
<keyword evidence="3" id="KW-1185">Reference proteome</keyword>
<keyword evidence="1" id="KW-0175">Coiled coil</keyword>
<dbReference type="HOGENOM" id="CLU_2165652_0_0_0"/>
<dbReference type="RefSeq" id="WP_013048484.1">
    <property type="nucleotide sequence ID" value="NC_014011.1"/>
</dbReference>
<name>D5EF89_AMICL</name>
<gene>
    <name evidence="2" type="ordered locus">Amico_1097</name>
</gene>
<protein>
    <submittedName>
        <fullName evidence="2">Uncharacterized protein</fullName>
    </submittedName>
</protein>
<evidence type="ECO:0000313" key="2">
    <source>
        <dbReference type="EMBL" id="ADE57221.1"/>
    </source>
</evidence>
<organism evidence="2 3">
    <name type="scientific">Aminobacterium colombiense (strain DSM 12261 / ALA-1)</name>
    <dbReference type="NCBI Taxonomy" id="572547"/>
    <lineage>
        <taxon>Bacteria</taxon>
        <taxon>Thermotogati</taxon>
        <taxon>Synergistota</taxon>
        <taxon>Synergistia</taxon>
        <taxon>Synergistales</taxon>
        <taxon>Aminobacteriaceae</taxon>
        <taxon>Aminobacterium</taxon>
    </lineage>
</organism>
<dbReference type="KEGG" id="aco:Amico_1097"/>
<dbReference type="STRING" id="572547.Amico_1097"/>
<dbReference type="EMBL" id="CP001997">
    <property type="protein sequence ID" value="ADE57221.1"/>
    <property type="molecule type" value="Genomic_DNA"/>
</dbReference>
<reference evidence="2 3" key="1">
    <citation type="journal article" date="2010" name="Stand. Genomic Sci.">
        <title>Complete genome sequence of Aminobacterium colombiense type strain (ALA-1).</title>
        <authorList>
            <person name="Chertkov O."/>
            <person name="Sikorski J."/>
            <person name="Brambilla E."/>
            <person name="Lapidus A."/>
            <person name="Copeland A."/>
            <person name="Glavina Del Rio T."/>
            <person name="Nolan M."/>
            <person name="Lucas S."/>
            <person name="Tice H."/>
            <person name="Cheng J.F."/>
            <person name="Han C."/>
            <person name="Detter J.C."/>
            <person name="Bruce D."/>
            <person name="Tapia R."/>
            <person name="Goodwin L."/>
            <person name="Pitluck S."/>
            <person name="Liolios K."/>
            <person name="Ivanova N."/>
            <person name="Mavromatis K."/>
            <person name="Ovchinnikova G."/>
            <person name="Pati A."/>
            <person name="Chen A."/>
            <person name="Palaniappan K."/>
            <person name="Land M."/>
            <person name="Hauser L."/>
            <person name="Chang Y.J."/>
            <person name="Jeffries C.D."/>
            <person name="Spring S."/>
            <person name="Rohde M."/>
            <person name="Goker M."/>
            <person name="Bristow J."/>
            <person name="Eisen J.A."/>
            <person name="Markowitz V."/>
            <person name="Hugenholtz P."/>
            <person name="Kyrpides N.C."/>
            <person name="Klenk H.P."/>
        </authorList>
    </citation>
    <scope>NUCLEOTIDE SEQUENCE [LARGE SCALE GENOMIC DNA]</scope>
    <source>
        <strain evidence="3">DSM 12261 / ALA-1</strain>
    </source>
</reference>
<sequence length="110" mass="12572">MSSQSFGAWEYVPAGWTTPEAGFWGNEADGRDTLTAIRAYRIESQAWEKAYENLRGEILSYQESTKEQLEDLKKQLDAERNAWKKEMQSDQAKNRLYILLALGVGYMAGN</sequence>